<dbReference type="CDD" id="cd00063">
    <property type="entry name" value="FN3"/>
    <property type="match status" value="2"/>
</dbReference>
<name>A0ABW7AX24_9ACTN</name>
<feature type="signal peptide" evidence="3">
    <location>
        <begin position="1"/>
        <end position="29"/>
    </location>
</feature>
<keyword evidence="3" id="KW-0732">Signal</keyword>
<keyword evidence="2" id="KW-0119">Carbohydrate metabolism</keyword>
<dbReference type="PROSITE" id="PS50853">
    <property type="entry name" value="FN3"/>
    <property type="match status" value="2"/>
</dbReference>
<evidence type="ECO:0000256" key="2">
    <source>
        <dbReference type="ARBA" id="ARBA00023326"/>
    </source>
</evidence>
<comment type="caution">
    <text evidence="5">The sequence shown here is derived from an EMBL/GenBank/DDBJ whole genome shotgun (WGS) entry which is preliminary data.</text>
</comment>
<dbReference type="SUPFAM" id="SSF51445">
    <property type="entry name" value="(Trans)glycosidases"/>
    <property type="match status" value="1"/>
</dbReference>
<sequence length="608" mass="63256">MSKKTWRRLAGLLFAPVIASLLTATPARAAAATLDQEIAVPAYFYPGGDTAKYWTQLTASGGTTSIAVANVLNGPTTVANPDYAAALANAHNAGIKVVGYVDTGYFGTTGQTTRLGSTSADEWRTQIQTDVNNWYNFYGSSIDGIFFDQAQNACGPVGGGDAWVDLYREASAYVKKYHPGAITIHNPGAPPASCYEDSADILVTFEGSYATYMNPPAELAPPAWQAAYDPKRIWNLIYDVPDQAAMSAVVAKSKANNAGYIYVTPDVLPNPWDTLPGSSYLSAEVAAAEGSGGATPTTPATPVASLVKATSLGLSWTSAAYPDVVGYDIYQGAAKIGTEANFTPRATTFDVGGLSPSTAYTFSVRARDRAGHVSAASSAVSVTTAAKSAHAPMVPGTPVFSNLASTSVTLTWAASTDADPGDFVDFYDVLKDGVRVLSVPESVTTVHLGGLLSAHTYSFTVKARDTTDFASAASGAVTVTTLDLPAISSPTAALTSTTATYSAQFNVPYAFHHVFIDTDNNAATGYSVAGVGAEYMIEDAGLFRYVGPSWNWSSVSGVSPLVSTTGGLYRWSVPTSAFTGAGATHAVVFNGTGDSPDAYTSVITVTRS</sequence>
<dbReference type="InterPro" id="IPR013783">
    <property type="entry name" value="Ig-like_fold"/>
</dbReference>
<dbReference type="Proteomes" id="UP001603978">
    <property type="component" value="Unassembled WGS sequence"/>
</dbReference>
<feature type="domain" description="Fibronectin type-III" evidence="4">
    <location>
        <begin position="298"/>
        <end position="387"/>
    </location>
</feature>
<keyword evidence="2" id="KW-0624">Polysaccharide degradation</keyword>
<dbReference type="InterPro" id="IPR017853">
    <property type="entry name" value="GH"/>
</dbReference>
<dbReference type="EMBL" id="JBICRM010000061">
    <property type="protein sequence ID" value="MFG1710921.1"/>
    <property type="molecule type" value="Genomic_DNA"/>
</dbReference>
<dbReference type="Pfam" id="PF12138">
    <property type="entry name" value="Spherulin4"/>
    <property type="match status" value="1"/>
</dbReference>
<dbReference type="InterPro" id="IPR036116">
    <property type="entry name" value="FN3_sf"/>
</dbReference>
<reference evidence="5 6" key="1">
    <citation type="submission" date="2024-10" db="EMBL/GenBank/DDBJ databases">
        <authorList>
            <person name="Topkara A.R."/>
            <person name="Saygin H."/>
        </authorList>
    </citation>
    <scope>NUCLEOTIDE SEQUENCE [LARGE SCALE GENOMIC DNA]</scope>
    <source>
        <strain evidence="5 6">M3C6</strain>
    </source>
</reference>
<accession>A0ABW7AX24</accession>
<dbReference type="InterPro" id="IPR003961">
    <property type="entry name" value="FN3_dom"/>
</dbReference>
<evidence type="ECO:0000313" key="6">
    <source>
        <dbReference type="Proteomes" id="UP001603978"/>
    </source>
</evidence>
<evidence type="ECO:0000256" key="1">
    <source>
        <dbReference type="ARBA" id="ARBA00023295"/>
    </source>
</evidence>
<gene>
    <name evidence="5" type="ORF">ACFLIM_47955</name>
</gene>
<keyword evidence="6" id="KW-1185">Reference proteome</keyword>
<dbReference type="Pfam" id="PF00041">
    <property type="entry name" value="fn3"/>
    <property type="match status" value="2"/>
</dbReference>
<keyword evidence="1" id="KW-0326">Glycosidase</keyword>
<dbReference type="SUPFAM" id="SSF49265">
    <property type="entry name" value="Fibronectin type III"/>
    <property type="match status" value="1"/>
</dbReference>
<protein>
    <submittedName>
        <fullName evidence="5">Spherulation-specific family 4 protein</fullName>
    </submittedName>
</protein>
<evidence type="ECO:0000256" key="3">
    <source>
        <dbReference type="SAM" id="SignalP"/>
    </source>
</evidence>
<dbReference type="SMART" id="SM00060">
    <property type="entry name" value="FN3"/>
    <property type="match status" value="2"/>
</dbReference>
<keyword evidence="1" id="KW-0378">Hydrolase</keyword>
<feature type="domain" description="Fibronectin type-III" evidence="4">
    <location>
        <begin position="394"/>
        <end position="484"/>
    </location>
</feature>
<dbReference type="PANTHER" id="PTHR35040">
    <property type="match status" value="1"/>
</dbReference>
<dbReference type="PANTHER" id="PTHR35040:SF7">
    <property type="entry name" value="FIBRONECTIN TYPE-III DOMAIN-CONTAINING PROTEIN-RELATED"/>
    <property type="match status" value="1"/>
</dbReference>
<evidence type="ECO:0000313" key="5">
    <source>
        <dbReference type="EMBL" id="MFG1710921.1"/>
    </source>
</evidence>
<feature type="chain" id="PRO_5045852338" evidence="3">
    <location>
        <begin position="30"/>
        <end position="608"/>
    </location>
</feature>
<evidence type="ECO:0000259" key="4">
    <source>
        <dbReference type="PROSITE" id="PS50853"/>
    </source>
</evidence>
<organism evidence="5 6">
    <name type="scientific">Nonomuraea marmarensis</name>
    <dbReference type="NCBI Taxonomy" id="3351344"/>
    <lineage>
        <taxon>Bacteria</taxon>
        <taxon>Bacillati</taxon>
        <taxon>Actinomycetota</taxon>
        <taxon>Actinomycetes</taxon>
        <taxon>Streptosporangiales</taxon>
        <taxon>Streptosporangiaceae</taxon>
        <taxon>Nonomuraea</taxon>
    </lineage>
</organism>
<dbReference type="InterPro" id="IPR021986">
    <property type="entry name" value="Spherulin4"/>
</dbReference>
<proteinExistence type="predicted"/>
<dbReference type="RefSeq" id="WP_393177199.1">
    <property type="nucleotide sequence ID" value="NZ_JBICRM010000061.1"/>
</dbReference>
<dbReference type="Gene3D" id="2.60.40.10">
    <property type="entry name" value="Immunoglobulins"/>
    <property type="match status" value="2"/>
</dbReference>